<accession>A0ABN6FTE8</accession>
<dbReference type="RefSeq" id="WP_213433592.1">
    <property type="nucleotide sequence ID" value="NZ_AP024545.1"/>
</dbReference>
<evidence type="ECO:0000313" key="2">
    <source>
        <dbReference type="EMBL" id="BCT92724.1"/>
    </source>
</evidence>
<evidence type="ECO:0008006" key="4">
    <source>
        <dbReference type="Google" id="ProtNLM"/>
    </source>
</evidence>
<dbReference type="InterPro" id="IPR036374">
    <property type="entry name" value="OxRdtase_Mopterin-bd_sf"/>
</dbReference>
<reference evidence="2 3" key="1">
    <citation type="submission" date="2021-03" db="EMBL/GenBank/DDBJ databases">
        <title>Complete Genome Sequences of Two Lysobacter Strains Isolated from Sea Water (Lysobacter caseinilyticus) and Soil (Lysobacter helvus) in South Korea.</title>
        <authorList>
            <person name="Watanabe Y."/>
            <person name="Arakawa K."/>
        </authorList>
    </citation>
    <scope>NUCLEOTIDE SEQUENCE [LARGE SCALE GENOMIC DNA]</scope>
    <source>
        <strain evidence="2 3">KVB24</strain>
    </source>
</reference>
<keyword evidence="3" id="KW-1185">Reference proteome</keyword>
<keyword evidence="1" id="KW-0732">Signal</keyword>
<evidence type="ECO:0000313" key="3">
    <source>
        <dbReference type="Proteomes" id="UP000681317"/>
    </source>
</evidence>
<feature type="signal peptide" evidence="1">
    <location>
        <begin position="1"/>
        <end position="18"/>
    </location>
</feature>
<protein>
    <recommendedName>
        <fullName evidence="4">Molybdopterin-binding protein</fullName>
    </recommendedName>
</protein>
<feature type="chain" id="PRO_5046294422" description="Molybdopterin-binding protein" evidence="1">
    <location>
        <begin position="19"/>
        <end position="149"/>
    </location>
</feature>
<dbReference type="SUPFAM" id="SSF56524">
    <property type="entry name" value="Oxidoreductase molybdopterin-binding domain"/>
    <property type="match status" value="1"/>
</dbReference>
<name>A0ABN6FTE8_9GAMM</name>
<dbReference type="Gene3D" id="3.90.420.10">
    <property type="entry name" value="Oxidoreductase, molybdopterin-binding domain"/>
    <property type="match status" value="1"/>
</dbReference>
<evidence type="ECO:0000256" key="1">
    <source>
        <dbReference type="SAM" id="SignalP"/>
    </source>
</evidence>
<dbReference type="Proteomes" id="UP000681317">
    <property type="component" value="Chromosome"/>
</dbReference>
<proteinExistence type="predicted"/>
<organism evidence="2 3">
    <name type="scientific">Noviluteimonas caseinilytica</name>
    <dbReference type="NCBI Taxonomy" id="2675101"/>
    <lineage>
        <taxon>Bacteria</taxon>
        <taxon>Pseudomonadati</taxon>
        <taxon>Pseudomonadota</taxon>
        <taxon>Gammaproteobacteria</taxon>
        <taxon>Lysobacterales</taxon>
        <taxon>Lysobacteraceae</taxon>
        <taxon>Noviluteimonas</taxon>
    </lineage>
</organism>
<gene>
    <name evidence="2" type="ORF">LYSCAS_17480</name>
</gene>
<sequence>MRLACLCLALTTSGVAFAADSTNVPLDATTLATLPRKPVEAQVHDVALHCEGVALRDVLRKAGAMSAEPSRGKDLSRVVTVRARDGYRVVFSLAELDATLGDRAVFVVDRCGGKPLDAKDGPLRLLVPADKRPARAVRQVETITVGAAS</sequence>
<dbReference type="EMBL" id="AP024545">
    <property type="protein sequence ID" value="BCT92724.1"/>
    <property type="molecule type" value="Genomic_DNA"/>
</dbReference>